<dbReference type="SUPFAM" id="SSF52799">
    <property type="entry name" value="(Phosphotyrosine protein) phosphatases II"/>
    <property type="match status" value="1"/>
</dbReference>
<feature type="domain" description="Tyrosine-protein phosphatase" evidence="1">
    <location>
        <begin position="1"/>
        <end position="87"/>
    </location>
</feature>
<dbReference type="PROSITE" id="PS50055">
    <property type="entry name" value="TYR_PHOSPHATASE_PTP"/>
    <property type="match status" value="1"/>
</dbReference>
<dbReference type="InterPro" id="IPR029021">
    <property type="entry name" value="Prot-tyrosine_phosphatase-like"/>
</dbReference>
<dbReference type="PRINTS" id="PR00700">
    <property type="entry name" value="PRTYPHPHTASE"/>
</dbReference>
<evidence type="ECO:0000313" key="2">
    <source>
        <dbReference type="EMBL" id="EPB65897.1"/>
    </source>
</evidence>
<feature type="non-terminal residue" evidence="2">
    <location>
        <position position="122"/>
    </location>
</feature>
<reference evidence="2 3" key="1">
    <citation type="submission" date="2013-05" db="EMBL/GenBank/DDBJ databases">
        <title>Draft genome of the parasitic nematode Anyclostoma ceylanicum.</title>
        <authorList>
            <person name="Mitreva M."/>
        </authorList>
    </citation>
    <scope>NUCLEOTIDE SEQUENCE [LARGE SCALE GENOMIC DNA]</scope>
</reference>
<dbReference type="Pfam" id="PF00102">
    <property type="entry name" value="Y_phosphatase"/>
    <property type="match status" value="1"/>
</dbReference>
<gene>
    <name evidence="2" type="ORF">ANCCEY_15025</name>
</gene>
<evidence type="ECO:0000313" key="3">
    <source>
        <dbReference type="Proteomes" id="UP000054495"/>
    </source>
</evidence>
<dbReference type="InterPro" id="IPR003595">
    <property type="entry name" value="Tyr_Pase_cat"/>
</dbReference>
<proteinExistence type="predicted"/>
<dbReference type="Proteomes" id="UP000054495">
    <property type="component" value="Unassembled WGS sequence"/>
</dbReference>
<organism evidence="2 3">
    <name type="scientific">Ancylostoma ceylanicum</name>
    <dbReference type="NCBI Taxonomy" id="53326"/>
    <lineage>
        <taxon>Eukaryota</taxon>
        <taxon>Metazoa</taxon>
        <taxon>Ecdysozoa</taxon>
        <taxon>Nematoda</taxon>
        <taxon>Chromadorea</taxon>
        <taxon>Rhabditida</taxon>
        <taxon>Rhabditina</taxon>
        <taxon>Rhabditomorpha</taxon>
        <taxon>Strongyloidea</taxon>
        <taxon>Ancylostomatidae</taxon>
        <taxon>Ancylostomatinae</taxon>
        <taxon>Ancylostoma</taxon>
    </lineage>
</organism>
<evidence type="ECO:0000259" key="1">
    <source>
        <dbReference type="PROSITE" id="PS50055"/>
    </source>
</evidence>
<sequence length="122" mass="14047">MFQCIEDGKIKGTQYWPLDAGQYQTFGKMFVNTKKVESEGKFLIYTVEVLPEGCSNSNIVKVLHMTSWPDRGLPMSGRHVLRLIRQVSLVDLFKTLRNQRASCIQLEGQYVFIILSVLDYIK</sequence>
<dbReference type="GO" id="GO:0004725">
    <property type="term" value="F:protein tyrosine phosphatase activity"/>
    <property type="evidence" value="ECO:0007669"/>
    <property type="project" value="InterPro"/>
</dbReference>
<keyword evidence="3" id="KW-1185">Reference proteome</keyword>
<protein>
    <submittedName>
        <fullName evidence="2">Protein-tyrosine phosphatase</fullName>
    </submittedName>
</protein>
<dbReference type="Gene3D" id="3.90.190.10">
    <property type="entry name" value="Protein tyrosine phosphatase superfamily"/>
    <property type="match status" value="1"/>
</dbReference>
<dbReference type="InterPro" id="IPR000242">
    <property type="entry name" value="PTP_cat"/>
</dbReference>
<name>A0A0D6LE11_9BILA</name>
<dbReference type="PANTHER" id="PTHR23219:SF13">
    <property type="entry name" value="TYROSINE-PROTEIN PHOSPHATASE DOMAIN-CONTAINING PROTEIN"/>
    <property type="match status" value="1"/>
</dbReference>
<dbReference type="SMART" id="SM00404">
    <property type="entry name" value="PTPc_motif"/>
    <property type="match status" value="1"/>
</dbReference>
<dbReference type="PANTHER" id="PTHR23219">
    <property type="entry name" value="TYROSINE-PROTEIN PHOSPHATASE C15H7.3-RELATED"/>
    <property type="match status" value="1"/>
</dbReference>
<dbReference type="EMBL" id="KE126875">
    <property type="protein sequence ID" value="EPB65897.1"/>
    <property type="molecule type" value="Genomic_DNA"/>
</dbReference>
<dbReference type="SMART" id="SM00194">
    <property type="entry name" value="PTPc"/>
    <property type="match status" value="1"/>
</dbReference>
<dbReference type="AlphaFoldDB" id="A0A0D6LE11"/>
<accession>A0A0D6LE11</accession>